<sequence length="147" mass="16156">MKLLSLPTLVTISVLILGVAHLGLCRLDCPFNQDADSPALVQFLGEDCPLGDSCEGLASHVGQPCPNGGSINNCMGTIEISKSPVLCNEDILCHEHNRRVKRCTNQLDYKIVKCTQNRCRIEAAHGETSECPPENHYSVECNNRHRD</sequence>
<reference evidence="3" key="1">
    <citation type="journal article" date="2011" name="Proc. Natl. Acad. Sci. U.S.A.">
        <title>Obligate biotrophy features unraveled by the genomic analysis of rust fungi.</title>
        <authorList>
            <person name="Duplessis S."/>
            <person name="Cuomo C.A."/>
            <person name="Lin Y.-C."/>
            <person name="Aerts A."/>
            <person name="Tisserant E."/>
            <person name="Veneault-Fourrey C."/>
            <person name="Joly D.L."/>
            <person name="Hacquard S."/>
            <person name="Amselem J."/>
            <person name="Cantarel B.L."/>
            <person name="Chiu R."/>
            <person name="Coutinho P.M."/>
            <person name="Feau N."/>
            <person name="Field M."/>
            <person name="Frey P."/>
            <person name="Gelhaye E."/>
            <person name="Goldberg J."/>
            <person name="Grabherr M.G."/>
            <person name="Kodira C.D."/>
            <person name="Kohler A."/>
            <person name="Kuees U."/>
            <person name="Lindquist E.A."/>
            <person name="Lucas S.M."/>
            <person name="Mago R."/>
            <person name="Mauceli E."/>
            <person name="Morin E."/>
            <person name="Murat C."/>
            <person name="Pangilinan J.L."/>
            <person name="Park R."/>
            <person name="Pearson M."/>
            <person name="Quesneville H."/>
            <person name="Rouhier N."/>
            <person name="Sakthikumar S."/>
            <person name="Salamov A.A."/>
            <person name="Schmutz J."/>
            <person name="Selles B."/>
            <person name="Shapiro H."/>
            <person name="Tanguay P."/>
            <person name="Tuskan G.A."/>
            <person name="Henrissat B."/>
            <person name="Van de Peer Y."/>
            <person name="Rouze P."/>
            <person name="Ellis J.G."/>
            <person name="Dodds P.N."/>
            <person name="Schein J.E."/>
            <person name="Zhong S."/>
            <person name="Hamelin R.C."/>
            <person name="Grigoriev I.V."/>
            <person name="Szabo L.J."/>
            <person name="Martin F."/>
        </authorList>
    </citation>
    <scope>NUCLEOTIDE SEQUENCE [LARGE SCALE GENOMIC DNA]</scope>
    <source>
        <strain evidence="3">98AG31 / pathotype 3-4-7</strain>
    </source>
</reference>
<dbReference type="KEGG" id="mlr:MELLADRAFT_124305"/>
<gene>
    <name evidence="2" type="ORF">MELLADRAFT_124305</name>
</gene>
<dbReference type="AlphaFoldDB" id="F4S7C8"/>
<dbReference type="InParanoid" id="F4S7C8"/>
<evidence type="ECO:0000313" key="3">
    <source>
        <dbReference type="Proteomes" id="UP000001072"/>
    </source>
</evidence>
<evidence type="ECO:0000256" key="1">
    <source>
        <dbReference type="SAM" id="SignalP"/>
    </source>
</evidence>
<feature type="chain" id="PRO_5003322058" evidence="1">
    <location>
        <begin position="26"/>
        <end position="147"/>
    </location>
</feature>
<proteinExistence type="predicted"/>
<dbReference type="GeneID" id="18926727"/>
<accession>F4S7C8</accession>
<dbReference type="VEuPathDB" id="FungiDB:MELLADRAFT_124305"/>
<protein>
    <submittedName>
        <fullName evidence="2">Secreted protein</fullName>
    </submittedName>
</protein>
<name>F4S7C8_MELLP</name>
<organism evidence="3">
    <name type="scientific">Melampsora larici-populina (strain 98AG31 / pathotype 3-4-7)</name>
    <name type="common">Poplar leaf rust fungus</name>
    <dbReference type="NCBI Taxonomy" id="747676"/>
    <lineage>
        <taxon>Eukaryota</taxon>
        <taxon>Fungi</taxon>
        <taxon>Dikarya</taxon>
        <taxon>Basidiomycota</taxon>
        <taxon>Pucciniomycotina</taxon>
        <taxon>Pucciniomycetes</taxon>
        <taxon>Pucciniales</taxon>
        <taxon>Melampsoraceae</taxon>
        <taxon>Melampsora</taxon>
    </lineage>
</organism>
<dbReference type="Proteomes" id="UP000001072">
    <property type="component" value="Unassembled WGS sequence"/>
</dbReference>
<keyword evidence="3" id="KW-1185">Reference proteome</keyword>
<dbReference type="RefSeq" id="XP_007417275.1">
    <property type="nucleotide sequence ID" value="XM_007417213.1"/>
</dbReference>
<keyword evidence="1" id="KW-0732">Signal</keyword>
<dbReference type="EMBL" id="GL883158">
    <property type="protein sequence ID" value="EGF99499.1"/>
    <property type="molecule type" value="Genomic_DNA"/>
</dbReference>
<feature type="signal peptide" evidence="1">
    <location>
        <begin position="1"/>
        <end position="25"/>
    </location>
</feature>
<evidence type="ECO:0000313" key="2">
    <source>
        <dbReference type="EMBL" id="EGF99499.1"/>
    </source>
</evidence>
<dbReference type="HOGENOM" id="CLU_1796905_0_0_1"/>